<dbReference type="AlphaFoldDB" id="A0A917RGW3"/>
<reference evidence="3" key="2">
    <citation type="submission" date="2020-09" db="EMBL/GenBank/DDBJ databases">
        <authorList>
            <person name="Sun Q."/>
            <person name="Zhou Y."/>
        </authorList>
    </citation>
    <scope>NUCLEOTIDE SEQUENCE</scope>
    <source>
        <strain evidence="3">CGMCC 4.3508</strain>
    </source>
</reference>
<dbReference type="Proteomes" id="UP000638263">
    <property type="component" value="Unassembled WGS sequence"/>
</dbReference>
<accession>A0A917RGW3</accession>
<dbReference type="Gene3D" id="3.90.176.10">
    <property type="entry name" value="Toxin ADP-ribosyltransferase, Chain A, domain 1"/>
    <property type="match status" value="1"/>
</dbReference>
<dbReference type="GO" id="GO:0005576">
    <property type="term" value="C:extracellular region"/>
    <property type="evidence" value="ECO:0007669"/>
    <property type="project" value="InterPro"/>
</dbReference>
<feature type="domain" description="ADP ribosyltransferase" evidence="2">
    <location>
        <begin position="345"/>
        <end position="482"/>
    </location>
</feature>
<evidence type="ECO:0000313" key="4">
    <source>
        <dbReference type="Proteomes" id="UP000638263"/>
    </source>
</evidence>
<dbReference type="EMBL" id="BMMH01000003">
    <property type="protein sequence ID" value="GGL05763.1"/>
    <property type="molecule type" value="Genomic_DNA"/>
</dbReference>
<feature type="region of interest" description="Disordered" evidence="1">
    <location>
        <begin position="323"/>
        <end position="351"/>
    </location>
</feature>
<name>A0A917RGW3_9NOCA</name>
<evidence type="ECO:0000256" key="1">
    <source>
        <dbReference type="SAM" id="MobiDB-lite"/>
    </source>
</evidence>
<protein>
    <recommendedName>
        <fullName evidence="2">ADP ribosyltransferase domain-containing protein</fullName>
    </recommendedName>
</protein>
<keyword evidence="4" id="KW-1185">Reference proteome</keyword>
<gene>
    <name evidence="3" type="ORF">GCM10011588_20270</name>
</gene>
<dbReference type="InterPro" id="IPR003540">
    <property type="entry name" value="ADP-ribosyltransferase"/>
</dbReference>
<dbReference type="PROSITE" id="PS51996">
    <property type="entry name" value="TR_MART"/>
    <property type="match status" value="1"/>
</dbReference>
<dbReference type="Pfam" id="PF03496">
    <property type="entry name" value="ADPrib_exo_Tox"/>
    <property type="match status" value="1"/>
</dbReference>
<evidence type="ECO:0000259" key="2">
    <source>
        <dbReference type="Pfam" id="PF03496"/>
    </source>
</evidence>
<evidence type="ECO:0000313" key="3">
    <source>
        <dbReference type="EMBL" id="GGL05763.1"/>
    </source>
</evidence>
<dbReference type="SUPFAM" id="SSF56399">
    <property type="entry name" value="ADP-ribosylation"/>
    <property type="match status" value="1"/>
</dbReference>
<proteinExistence type="predicted"/>
<organism evidence="3 4">
    <name type="scientific">Nocardia jinanensis</name>
    <dbReference type="NCBI Taxonomy" id="382504"/>
    <lineage>
        <taxon>Bacteria</taxon>
        <taxon>Bacillati</taxon>
        <taxon>Actinomycetota</taxon>
        <taxon>Actinomycetes</taxon>
        <taxon>Mycobacteriales</taxon>
        <taxon>Nocardiaceae</taxon>
        <taxon>Nocardia</taxon>
    </lineage>
</organism>
<sequence>MSPTTVDVDPQVYYDAATALGAAALGFGRAVDNRWSALADCEEMAGSYDDAKAWATDYDARCNEAVDTAMLLAEAARGYAILLGEMGYNHAMADWASVIGNTAPEPARIPDPDWISMVNRPDLPSAGGPGNGLVAEGLSGAVDLLDEIGVVIPDGNTGKLGDAQRLWAEIAVDQAVAGFAAELSRIADLFASVTTSEAVFVDEDLRAMAAAATDVAGMVGEIATAVGDHLTGLQDLRNKLKDQLVELGKEIATEVLIGIGLSVVTAGFGAALATARGAAAVKKFAGPIRALVVTFKSLKIGKGVKTTHNAASHTPTLKQLASLKPKKAGTEKPAGKPSTTPGRPSLSPDDEMAINAYTGQDYQWINEALRNPLADPDTYAQARIDALNQALSKLPNYEGQVVRHTYLPEDVLARYRVGEEITETAFTSTSQNPAGASELFKGVSNVEMQIISKTGKDVSGLSKSPEELEVLFQSGTPFEVVQRFTDPVTGRTVIRMVEQ</sequence>
<comment type="caution">
    <text evidence="3">The sequence shown here is derived from an EMBL/GenBank/DDBJ whole genome shotgun (WGS) entry which is preliminary data.</text>
</comment>
<reference evidence="3" key="1">
    <citation type="journal article" date="2014" name="Int. J. Syst. Evol. Microbiol.">
        <title>Complete genome sequence of Corynebacterium casei LMG S-19264T (=DSM 44701T), isolated from a smear-ripened cheese.</title>
        <authorList>
            <consortium name="US DOE Joint Genome Institute (JGI-PGF)"/>
            <person name="Walter F."/>
            <person name="Albersmeier A."/>
            <person name="Kalinowski J."/>
            <person name="Ruckert C."/>
        </authorList>
    </citation>
    <scope>NUCLEOTIDE SEQUENCE</scope>
    <source>
        <strain evidence="3">CGMCC 4.3508</strain>
    </source>
</reference>